<keyword evidence="2" id="KW-1133">Transmembrane helix</keyword>
<proteinExistence type="predicted"/>
<comment type="caution">
    <text evidence="3">The sequence shown here is derived from an EMBL/GenBank/DDBJ whole genome shotgun (WGS) entry which is preliminary data.</text>
</comment>
<reference evidence="3 4" key="1">
    <citation type="submission" date="2020-08" db="EMBL/GenBank/DDBJ databases">
        <title>Whole-Genome Sequence of French Clinical Streptomyces mexicanus Strain Q0842.</title>
        <authorList>
            <person name="Boxberger M."/>
            <person name="La Scola B."/>
        </authorList>
    </citation>
    <scope>NUCLEOTIDE SEQUENCE [LARGE SCALE GENOMIC DNA]</scope>
    <source>
        <strain evidence="3 4">Marseille-Q0842</strain>
    </source>
</reference>
<keyword evidence="2" id="KW-0472">Membrane</keyword>
<dbReference type="AlphaFoldDB" id="A0A7X1LNW4"/>
<dbReference type="RefSeq" id="WP_185946834.1">
    <property type="nucleotide sequence ID" value="NZ_JACMHY010000002.1"/>
</dbReference>
<feature type="region of interest" description="Disordered" evidence="1">
    <location>
        <begin position="196"/>
        <end position="224"/>
    </location>
</feature>
<name>A0A7X1LNW4_9ACTN</name>
<keyword evidence="4" id="KW-1185">Reference proteome</keyword>
<dbReference type="EMBL" id="JACMHY010000002">
    <property type="protein sequence ID" value="MBC2864370.1"/>
    <property type="molecule type" value="Genomic_DNA"/>
</dbReference>
<gene>
    <name evidence="3" type="ORF">H1R13_04975</name>
</gene>
<evidence type="ECO:0000313" key="3">
    <source>
        <dbReference type="EMBL" id="MBC2864370.1"/>
    </source>
</evidence>
<feature type="transmembrane region" description="Helical" evidence="2">
    <location>
        <begin position="108"/>
        <end position="128"/>
    </location>
</feature>
<feature type="compositionally biased region" description="Low complexity" evidence="1">
    <location>
        <begin position="201"/>
        <end position="214"/>
    </location>
</feature>
<dbReference type="Proteomes" id="UP000517694">
    <property type="component" value="Unassembled WGS sequence"/>
</dbReference>
<sequence>MTAHDDTRLPGAGALRHLALPAEVLLIGVLVCVASLPVVTALAAAGAGSVLLRELVEDERTPTVRRFLALVASALRQPLVPLAPVAVLAVAGLDALALAGGLPGAGAMGPLVAAALALVVLVAVRGAARWRPGLAWRRVLTEAAGALPRDWRGSLLLTGALVVIAVVAVQVPAFTVVLPGLLTMAAVAVERRESGAERAEGAGAVVGRPAAPRLTARRGRRRPG</sequence>
<feature type="transmembrane region" description="Helical" evidence="2">
    <location>
        <begin position="24"/>
        <end position="52"/>
    </location>
</feature>
<feature type="compositionally biased region" description="Basic residues" evidence="1">
    <location>
        <begin position="215"/>
        <end position="224"/>
    </location>
</feature>
<feature type="transmembrane region" description="Helical" evidence="2">
    <location>
        <begin position="155"/>
        <end position="182"/>
    </location>
</feature>
<organism evidence="3 4">
    <name type="scientific">Streptomyces mexicanus</name>
    <dbReference type="NCBI Taxonomy" id="178566"/>
    <lineage>
        <taxon>Bacteria</taxon>
        <taxon>Bacillati</taxon>
        <taxon>Actinomycetota</taxon>
        <taxon>Actinomycetes</taxon>
        <taxon>Kitasatosporales</taxon>
        <taxon>Streptomycetaceae</taxon>
        <taxon>Streptomyces</taxon>
    </lineage>
</organism>
<keyword evidence="2" id="KW-0812">Transmembrane</keyword>
<evidence type="ECO:0000256" key="1">
    <source>
        <dbReference type="SAM" id="MobiDB-lite"/>
    </source>
</evidence>
<accession>A0A7X1LNW4</accession>
<evidence type="ECO:0000313" key="4">
    <source>
        <dbReference type="Proteomes" id="UP000517694"/>
    </source>
</evidence>
<protein>
    <submittedName>
        <fullName evidence="3">Uncharacterized protein</fullName>
    </submittedName>
</protein>
<evidence type="ECO:0000256" key="2">
    <source>
        <dbReference type="SAM" id="Phobius"/>
    </source>
</evidence>